<dbReference type="Gene3D" id="3.40.50.720">
    <property type="entry name" value="NAD(P)-binding Rossmann-like Domain"/>
    <property type="match status" value="1"/>
</dbReference>
<organism evidence="3 4">
    <name type="scientific">Phascolomyces articulosus</name>
    <dbReference type="NCBI Taxonomy" id="60185"/>
    <lineage>
        <taxon>Eukaryota</taxon>
        <taxon>Fungi</taxon>
        <taxon>Fungi incertae sedis</taxon>
        <taxon>Mucoromycota</taxon>
        <taxon>Mucoromycotina</taxon>
        <taxon>Mucoromycetes</taxon>
        <taxon>Mucorales</taxon>
        <taxon>Lichtheimiaceae</taxon>
        <taxon>Phascolomyces</taxon>
    </lineage>
</organism>
<keyword evidence="4" id="KW-1185">Reference proteome</keyword>
<dbReference type="Proteomes" id="UP001209540">
    <property type="component" value="Unassembled WGS sequence"/>
</dbReference>
<dbReference type="InterPro" id="IPR051267">
    <property type="entry name" value="STEAP_metalloreductase"/>
</dbReference>
<feature type="domain" description="Pyrroline-5-carboxylate reductase catalytic N-terminal" evidence="2">
    <location>
        <begin position="10"/>
        <end position="99"/>
    </location>
</feature>
<dbReference type="Pfam" id="PF03807">
    <property type="entry name" value="F420_oxidored"/>
    <property type="match status" value="1"/>
</dbReference>
<dbReference type="GO" id="GO:0016491">
    <property type="term" value="F:oxidoreductase activity"/>
    <property type="evidence" value="ECO:0007669"/>
    <property type="project" value="UniProtKB-KW"/>
</dbReference>
<reference evidence="3" key="1">
    <citation type="journal article" date="2022" name="IScience">
        <title>Evolution of zygomycete secretomes and the origins of terrestrial fungal ecologies.</title>
        <authorList>
            <person name="Chang Y."/>
            <person name="Wang Y."/>
            <person name="Mondo S."/>
            <person name="Ahrendt S."/>
            <person name="Andreopoulos W."/>
            <person name="Barry K."/>
            <person name="Beard J."/>
            <person name="Benny G.L."/>
            <person name="Blankenship S."/>
            <person name="Bonito G."/>
            <person name="Cuomo C."/>
            <person name="Desiro A."/>
            <person name="Gervers K.A."/>
            <person name="Hundley H."/>
            <person name="Kuo A."/>
            <person name="LaButti K."/>
            <person name="Lang B.F."/>
            <person name="Lipzen A."/>
            <person name="O'Donnell K."/>
            <person name="Pangilinan J."/>
            <person name="Reynolds N."/>
            <person name="Sandor L."/>
            <person name="Smith M.E."/>
            <person name="Tsang A."/>
            <person name="Grigoriev I.V."/>
            <person name="Stajich J.E."/>
            <person name="Spatafora J.W."/>
        </authorList>
    </citation>
    <scope>NUCLEOTIDE SEQUENCE</scope>
    <source>
        <strain evidence="3">RSA 2281</strain>
    </source>
</reference>
<evidence type="ECO:0000259" key="2">
    <source>
        <dbReference type="Pfam" id="PF03807"/>
    </source>
</evidence>
<protein>
    <submittedName>
        <fullName evidence="3">NADP oxidoreductase coenzyme F420-dependent</fullName>
    </submittedName>
</protein>
<accession>A0AAD5PC58</accession>
<evidence type="ECO:0000313" key="3">
    <source>
        <dbReference type="EMBL" id="KAI9253389.1"/>
    </source>
</evidence>
<gene>
    <name evidence="3" type="ORF">BDA99DRAFT_169763</name>
</gene>
<dbReference type="PANTHER" id="PTHR14239">
    <property type="entry name" value="DUDULIN-RELATED"/>
    <property type="match status" value="1"/>
</dbReference>
<dbReference type="InterPro" id="IPR028939">
    <property type="entry name" value="P5C_Rdtase_cat_N"/>
</dbReference>
<comment type="caution">
    <text evidence="3">The sequence shown here is derived from an EMBL/GenBank/DDBJ whole genome shotgun (WGS) entry which is preliminary data.</text>
</comment>
<dbReference type="EMBL" id="JAIXMP010000026">
    <property type="protein sequence ID" value="KAI9253389.1"/>
    <property type="molecule type" value="Genomic_DNA"/>
</dbReference>
<evidence type="ECO:0000313" key="4">
    <source>
        <dbReference type="Proteomes" id="UP001209540"/>
    </source>
</evidence>
<name>A0AAD5PC58_9FUNG</name>
<reference evidence="3" key="2">
    <citation type="submission" date="2023-02" db="EMBL/GenBank/DDBJ databases">
        <authorList>
            <consortium name="DOE Joint Genome Institute"/>
            <person name="Mondo S.J."/>
            <person name="Chang Y."/>
            <person name="Wang Y."/>
            <person name="Ahrendt S."/>
            <person name="Andreopoulos W."/>
            <person name="Barry K."/>
            <person name="Beard J."/>
            <person name="Benny G.L."/>
            <person name="Blankenship S."/>
            <person name="Bonito G."/>
            <person name="Cuomo C."/>
            <person name="Desiro A."/>
            <person name="Gervers K.A."/>
            <person name="Hundley H."/>
            <person name="Kuo A."/>
            <person name="LaButti K."/>
            <person name="Lang B.F."/>
            <person name="Lipzen A."/>
            <person name="O'Donnell K."/>
            <person name="Pangilinan J."/>
            <person name="Reynolds N."/>
            <person name="Sandor L."/>
            <person name="Smith M.W."/>
            <person name="Tsang A."/>
            <person name="Grigoriev I.V."/>
            <person name="Stajich J.E."/>
            <person name="Spatafora J.W."/>
        </authorList>
    </citation>
    <scope>NUCLEOTIDE SEQUENCE</scope>
    <source>
        <strain evidence="3">RSA 2281</strain>
    </source>
</reference>
<evidence type="ECO:0000256" key="1">
    <source>
        <dbReference type="ARBA" id="ARBA00023002"/>
    </source>
</evidence>
<keyword evidence="1" id="KW-0560">Oxidoreductase</keyword>
<proteinExistence type="predicted"/>
<dbReference type="AlphaFoldDB" id="A0AAD5PC58"/>
<dbReference type="SUPFAM" id="SSF51735">
    <property type="entry name" value="NAD(P)-binding Rossmann-fold domains"/>
    <property type="match status" value="1"/>
</dbReference>
<sequence length="269" mass="29628">MAEKKFNIKTIGFIGTGGVNSRFARISVDAGFNVLLSNSRGPASLHDLVSELGPRAKAVDIIDQLQVADIVLLSVPFGKLENIAVKPFVGKVIIDTMNYYPLRDENIALLDTRELTSSELVQRHFEGAHVVKGLHNMDLLHIVNGVSAPNGPWAIPITGDNNDAKECAADFIKAIGYEAVDCGHLKDSWKIEADTPLYLTPYVGKIPEGLSKEEAMYWYKKDNTAKVTRQDVLNLAQQATQDGIVGGNPGHAPKPWLDWMMWEYSVKNN</sequence>
<dbReference type="InterPro" id="IPR036291">
    <property type="entry name" value="NAD(P)-bd_dom_sf"/>
</dbReference>